<dbReference type="SUPFAM" id="SSF48403">
    <property type="entry name" value="Ankyrin repeat"/>
    <property type="match status" value="1"/>
</dbReference>
<dbReference type="PROSITE" id="PS50297">
    <property type="entry name" value="ANK_REP_REGION"/>
    <property type="match status" value="2"/>
</dbReference>
<comment type="caution">
    <text evidence="4">The sequence shown here is derived from an EMBL/GenBank/DDBJ whole genome shotgun (WGS) entry which is preliminary data.</text>
</comment>
<accession>A0A4R7K064</accession>
<dbReference type="AlphaFoldDB" id="A0A4R7K064"/>
<dbReference type="OrthoDB" id="6182006at2"/>
<keyword evidence="2 3" id="KW-0040">ANK repeat</keyword>
<name>A0A4R7K064_9GAMM</name>
<keyword evidence="1" id="KW-0677">Repeat</keyword>
<feature type="repeat" description="ANK" evidence="3">
    <location>
        <begin position="102"/>
        <end position="134"/>
    </location>
</feature>
<dbReference type="RefSeq" id="WP_133734363.1">
    <property type="nucleotide sequence ID" value="NZ_SOAX01000001.1"/>
</dbReference>
<evidence type="ECO:0000256" key="3">
    <source>
        <dbReference type="PROSITE-ProRule" id="PRU00023"/>
    </source>
</evidence>
<keyword evidence="5" id="KW-1185">Reference proteome</keyword>
<evidence type="ECO:0000313" key="5">
    <source>
        <dbReference type="Proteomes" id="UP000295830"/>
    </source>
</evidence>
<dbReference type="Gene3D" id="1.25.40.20">
    <property type="entry name" value="Ankyrin repeat-containing domain"/>
    <property type="match status" value="2"/>
</dbReference>
<proteinExistence type="predicted"/>
<dbReference type="PANTHER" id="PTHR24189:SF50">
    <property type="entry name" value="ANKYRIN REPEAT AND SOCS BOX PROTEIN 2"/>
    <property type="match status" value="1"/>
</dbReference>
<dbReference type="EMBL" id="SOAX01000001">
    <property type="protein sequence ID" value="TDT43925.1"/>
    <property type="molecule type" value="Genomic_DNA"/>
</dbReference>
<feature type="repeat" description="ANK" evidence="3">
    <location>
        <begin position="135"/>
        <end position="167"/>
    </location>
</feature>
<dbReference type="InterPro" id="IPR036770">
    <property type="entry name" value="Ankyrin_rpt-contain_sf"/>
</dbReference>
<sequence length="226" mass="23876">MNAIERFGLKTLLLAGILGLSACGSTPEVDRSRIETSERTTLMDAAAKGNVDWVESRLDAGAQINAMSPDGTPLFLAAANEHDAVVWTLLRQGADPDRGRPDGTTPLMAAASVGYERIVDMLLTAGADIEARNDNGDTALSYAVLNSQLVVTKRLLRAGADVNVVNEAGESLLMRVVARNDLLLAGVIVDADANVGYESPNGRTALDIASANGNQDLVMMLRNARD</sequence>
<protein>
    <submittedName>
        <fullName evidence="4">Ankyrin repeat protein</fullName>
    </submittedName>
</protein>
<dbReference type="PROSITE" id="PS50088">
    <property type="entry name" value="ANK_REPEAT"/>
    <property type="match status" value="2"/>
</dbReference>
<gene>
    <name evidence="4" type="ORF">DES49_0024</name>
</gene>
<dbReference type="SMART" id="SM00248">
    <property type="entry name" value="ANK"/>
    <property type="match status" value="6"/>
</dbReference>
<evidence type="ECO:0000256" key="1">
    <source>
        <dbReference type="ARBA" id="ARBA00022737"/>
    </source>
</evidence>
<dbReference type="Proteomes" id="UP000295830">
    <property type="component" value="Unassembled WGS sequence"/>
</dbReference>
<dbReference type="Pfam" id="PF12796">
    <property type="entry name" value="Ank_2"/>
    <property type="match status" value="1"/>
</dbReference>
<evidence type="ECO:0000313" key="4">
    <source>
        <dbReference type="EMBL" id="TDT43925.1"/>
    </source>
</evidence>
<dbReference type="InterPro" id="IPR050745">
    <property type="entry name" value="Multifunctional_regulatory"/>
</dbReference>
<organism evidence="4 5">
    <name type="scientific">Halospina denitrificans</name>
    <dbReference type="NCBI Taxonomy" id="332522"/>
    <lineage>
        <taxon>Bacteria</taxon>
        <taxon>Pseudomonadati</taxon>
        <taxon>Pseudomonadota</taxon>
        <taxon>Gammaproteobacteria</taxon>
        <taxon>Halospina</taxon>
    </lineage>
</organism>
<dbReference type="InterPro" id="IPR002110">
    <property type="entry name" value="Ankyrin_rpt"/>
</dbReference>
<reference evidence="4 5" key="1">
    <citation type="submission" date="2019-03" db="EMBL/GenBank/DDBJ databases">
        <title>Genomic Encyclopedia of Type Strains, Phase IV (KMG-IV): sequencing the most valuable type-strain genomes for metagenomic binning, comparative biology and taxonomic classification.</title>
        <authorList>
            <person name="Goeker M."/>
        </authorList>
    </citation>
    <scope>NUCLEOTIDE SEQUENCE [LARGE SCALE GENOMIC DNA]</scope>
    <source>
        <strain evidence="4 5">DSM 15505</strain>
    </source>
</reference>
<dbReference type="PRINTS" id="PR01415">
    <property type="entry name" value="ANKYRIN"/>
</dbReference>
<dbReference type="PROSITE" id="PS51257">
    <property type="entry name" value="PROKAR_LIPOPROTEIN"/>
    <property type="match status" value="1"/>
</dbReference>
<evidence type="ECO:0000256" key="2">
    <source>
        <dbReference type="ARBA" id="ARBA00023043"/>
    </source>
</evidence>
<dbReference type="PANTHER" id="PTHR24189">
    <property type="entry name" value="MYOTROPHIN"/>
    <property type="match status" value="1"/>
</dbReference>